<reference evidence="2" key="1">
    <citation type="submission" date="2022-08" db="EMBL/GenBank/DDBJ databases">
        <title>Alicyclobacillus fastidiosus DSM 17978, complete genome.</title>
        <authorList>
            <person name="Wang Q."/>
            <person name="Cai R."/>
            <person name="Wang Z."/>
        </authorList>
    </citation>
    <scope>NUCLEOTIDE SEQUENCE</scope>
    <source>
        <strain evidence="2">DSM 17978</strain>
    </source>
</reference>
<dbReference type="Pfam" id="PF04519">
    <property type="entry name" value="Bactofilin"/>
    <property type="match status" value="1"/>
</dbReference>
<evidence type="ECO:0000313" key="3">
    <source>
        <dbReference type="Proteomes" id="UP001164761"/>
    </source>
</evidence>
<dbReference type="Proteomes" id="UP001164761">
    <property type="component" value="Chromosome"/>
</dbReference>
<protein>
    <submittedName>
        <fullName evidence="2">Polymer-forming cytoskeletal protein</fullName>
    </submittedName>
</protein>
<dbReference type="PANTHER" id="PTHR35024:SF4">
    <property type="entry name" value="POLYMER-FORMING CYTOSKELETAL PROTEIN"/>
    <property type="match status" value="1"/>
</dbReference>
<proteinExistence type="inferred from homology"/>
<dbReference type="PANTHER" id="PTHR35024">
    <property type="entry name" value="HYPOTHETICAL CYTOSOLIC PROTEIN"/>
    <property type="match status" value="1"/>
</dbReference>
<evidence type="ECO:0000313" key="2">
    <source>
        <dbReference type="EMBL" id="WAH40835.1"/>
    </source>
</evidence>
<comment type="similarity">
    <text evidence="1">Belongs to the bactofilin family.</text>
</comment>
<accession>A0ABY6ZFE1</accession>
<keyword evidence="3" id="KW-1185">Reference proteome</keyword>
<evidence type="ECO:0000256" key="1">
    <source>
        <dbReference type="ARBA" id="ARBA00044755"/>
    </source>
</evidence>
<dbReference type="RefSeq" id="WP_268004732.1">
    <property type="nucleotide sequence ID" value="NZ_BSUT01000001.1"/>
</dbReference>
<dbReference type="InterPro" id="IPR007607">
    <property type="entry name" value="BacA/B"/>
</dbReference>
<dbReference type="EMBL" id="CP104067">
    <property type="protein sequence ID" value="WAH40835.1"/>
    <property type="molecule type" value="Genomic_DNA"/>
</dbReference>
<organism evidence="2 3">
    <name type="scientific">Alicyclobacillus fastidiosus</name>
    <dbReference type="NCBI Taxonomy" id="392011"/>
    <lineage>
        <taxon>Bacteria</taxon>
        <taxon>Bacillati</taxon>
        <taxon>Bacillota</taxon>
        <taxon>Bacilli</taxon>
        <taxon>Bacillales</taxon>
        <taxon>Alicyclobacillaceae</taxon>
        <taxon>Alicyclobacillus</taxon>
    </lineage>
</organism>
<name>A0ABY6ZFE1_9BACL</name>
<sequence length="271" mass="29514">MNQNTVRPNLDLSGVGSATGGLYQDVKVQGIGKVHGDIDCIRCDIEGVSEIQGHVRAEVVHVRGKAKVQGDLFANDIDVEGATSVAGKCQAQQKLRIRGRVSVRGDISGDVVMVEGINTVEGDCRGQDVKVRGKTRVSGSIFAEEVFLEGIMRVGGSCETDTFRSDGTFIIDGLLTADRILVRLERKSRVKEIGGEEIRVERGSWSRFLNRSRRLTADIIEGDEIYLEHTKARVVRGNNVTLGPSTQVDLVEYYSELKTIGNAKVGASKKL</sequence>
<gene>
    <name evidence="2" type="ORF">NZD89_21460</name>
</gene>